<comment type="caution">
    <text evidence="2">The sequence shown here is derived from an EMBL/GenBank/DDBJ whole genome shotgun (WGS) entry which is preliminary data.</text>
</comment>
<dbReference type="InterPro" id="IPR000719">
    <property type="entry name" value="Prot_kinase_dom"/>
</dbReference>
<dbReference type="Proteomes" id="UP001375240">
    <property type="component" value="Unassembled WGS sequence"/>
</dbReference>
<proteinExistence type="predicted"/>
<reference evidence="2 3" key="1">
    <citation type="submission" date="2019-10" db="EMBL/GenBank/DDBJ databases">
        <authorList>
            <person name="Palmer J.M."/>
        </authorList>
    </citation>
    <scope>NUCLEOTIDE SEQUENCE [LARGE SCALE GENOMIC DNA]</scope>
    <source>
        <strain evidence="2 3">TWF696</strain>
    </source>
</reference>
<dbReference type="GO" id="GO:0004672">
    <property type="term" value="F:protein kinase activity"/>
    <property type="evidence" value="ECO:0007669"/>
    <property type="project" value="InterPro"/>
</dbReference>
<dbReference type="AlphaFoldDB" id="A0AAV9V3V7"/>
<name>A0AAV9V3V7_9PEZI</name>
<keyword evidence="3" id="KW-1185">Reference proteome</keyword>
<feature type="domain" description="Protein kinase" evidence="1">
    <location>
        <begin position="96"/>
        <end position="431"/>
    </location>
</feature>
<organism evidence="2 3">
    <name type="scientific">Orbilia brochopaga</name>
    <dbReference type="NCBI Taxonomy" id="3140254"/>
    <lineage>
        <taxon>Eukaryota</taxon>
        <taxon>Fungi</taxon>
        <taxon>Dikarya</taxon>
        <taxon>Ascomycota</taxon>
        <taxon>Pezizomycotina</taxon>
        <taxon>Orbiliomycetes</taxon>
        <taxon>Orbiliales</taxon>
        <taxon>Orbiliaceae</taxon>
        <taxon>Orbilia</taxon>
    </lineage>
</organism>
<dbReference type="InterPro" id="IPR011009">
    <property type="entry name" value="Kinase-like_dom_sf"/>
</dbReference>
<dbReference type="SUPFAM" id="SSF56112">
    <property type="entry name" value="Protein kinase-like (PK-like)"/>
    <property type="match status" value="1"/>
</dbReference>
<dbReference type="InterPro" id="IPR001245">
    <property type="entry name" value="Ser-Thr/Tyr_kinase_cat_dom"/>
</dbReference>
<dbReference type="Gene3D" id="1.10.510.10">
    <property type="entry name" value="Transferase(Phosphotransferase) domain 1"/>
    <property type="match status" value="1"/>
</dbReference>
<evidence type="ECO:0000313" key="3">
    <source>
        <dbReference type="Proteomes" id="UP001375240"/>
    </source>
</evidence>
<dbReference type="EMBL" id="JAVHNQ010000003">
    <property type="protein sequence ID" value="KAK6353612.1"/>
    <property type="molecule type" value="Genomic_DNA"/>
</dbReference>
<gene>
    <name evidence="2" type="ORF">TWF696_005575</name>
</gene>
<dbReference type="PANTHER" id="PTHR37542">
    <property type="entry name" value="HELO DOMAIN-CONTAINING PROTEIN-RELATED"/>
    <property type="match status" value="1"/>
</dbReference>
<evidence type="ECO:0000259" key="1">
    <source>
        <dbReference type="PROSITE" id="PS50011"/>
    </source>
</evidence>
<dbReference type="GO" id="GO:0005524">
    <property type="term" value="F:ATP binding"/>
    <property type="evidence" value="ECO:0007669"/>
    <property type="project" value="InterPro"/>
</dbReference>
<dbReference type="PROSITE" id="PS50011">
    <property type="entry name" value="PROTEIN_KINASE_DOM"/>
    <property type="match status" value="1"/>
</dbReference>
<sequence>MQEDHQRIQKDILDKLKDTLETTTSQLERVISDSHSEDINAPLEAKRLKYVFKKEKLEKSVSDLESWQRIFDPTWFLIMTVASPIVDQKLETAKYQDGNGIVGNSAHTSVAAARLRSAREQHPNPSGIFKSAENLNQSAIFKIPASTVLTGQRNDTGQCVILDPTPQIQHEAELPALSKRVRDLARKLMNADPDEFGLLLCKGVIKNKDPYVDSVVGFTFVFEVPIGFSQPRSLKGLIAESTHHHSLSRRLKIAKDLARSINYLHMFGYVHKNIRPANIIVFKDQESDMGTAFLVGFEDVRPEDGRSQTGGDDDLEKNIYRHPSRQGIQPRSYYVVQHDIYSLGVCLLEIGLWRPLKGILEGISPRMFGESSDEPDRPSVKSRLLYHAREILPSYMGSNYAKIIETCLTCLDPGNQNFGDETALQDEDGIMVGVRYIEKILEKLEMINI</sequence>
<protein>
    <recommendedName>
        <fullName evidence="1">Protein kinase domain-containing protein</fullName>
    </recommendedName>
</protein>
<accession>A0AAV9V3V7</accession>
<dbReference type="Pfam" id="PF07714">
    <property type="entry name" value="PK_Tyr_Ser-Thr"/>
    <property type="match status" value="1"/>
</dbReference>
<dbReference type="PANTHER" id="PTHR37542:SF1">
    <property type="entry name" value="PRION-INHIBITION AND PROPAGATION HELO DOMAIN-CONTAINING PROTEIN"/>
    <property type="match status" value="1"/>
</dbReference>
<evidence type="ECO:0000313" key="2">
    <source>
        <dbReference type="EMBL" id="KAK6353612.1"/>
    </source>
</evidence>